<dbReference type="GO" id="GO:0008171">
    <property type="term" value="F:O-methyltransferase activity"/>
    <property type="evidence" value="ECO:0007669"/>
    <property type="project" value="InterPro"/>
</dbReference>
<dbReference type="Pfam" id="PF08100">
    <property type="entry name" value="Dimerisation"/>
    <property type="match status" value="1"/>
</dbReference>
<feature type="domain" description="O-methyltransferase dimerisation" evidence="6">
    <location>
        <begin position="26"/>
        <end position="119"/>
    </location>
</feature>
<dbReference type="PIRSF" id="PIRSF005739">
    <property type="entry name" value="O-mtase"/>
    <property type="match status" value="1"/>
</dbReference>
<dbReference type="GO" id="GO:0032259">
    <property type="term" value="P:methylation"/>
    <property type="evidence" value="ECO:0007669"/>
    <property type="project" value="UniProtKB-KW"/>
</dbReference>
<accession>A0AAV7EZD3</accession>
<reference evidence="7 8" key="1">
    <citation type="submission" date="2021-07" db="EMBL/GenBank/DDBJ databases">
        <title>The Aristolochia fimbriata genome: insights into angiosperm evolution, floral development and chemical biosynthesis.</title>
        <authorList>
            <person name="Jiao Y."/>
        </authorList>
    </citation>
    <scope>NUCLEOTIDE SEQUENCE [LARGE SCALE GENOMIC DNA]</scope>
    <source>
        <strain evidence="7">IBCAS-2021</strain>
        <tissue evidence="7">Leaf</tissue>
    </source>
</reference>
<dbReference type="InterPro" id="IPR029063">
    <property type="entry name" value="SAM-dependent_MTases_sf"/>
</dbReference>
<keyword evidence="3" id="KW-0949">S-adenosyl-L-methionine</keyword>
<dbReference type="PROSITE" id="PS51683">
    <property type="entry name" value="SAM_OMT_II"/>
    <property type="match status" value="1"/>
</dbReference>
<proteinExistence type="predicted"/>
<dbReference type="Proteomes" id="UP000825729">
    <property type="component" value="Unassembled WGS sequence"/>
</dbReference>
<sequence length="372" mass="41497">MSGMEGSDGETITILEEQLQAQAHIWNHIFSMANCMSLKCAVELGIPDIIQEHGRPIALSELVAAIRIPPSKAENFRRLLRLLVHNGIFSVQKQGGDGILMEAEESYDLTPCSRLLVKSRRVNVAAQVLMELDPVSLSPWEHLSRWFKKEGGSTPFEDANGSSLWDYAGQRGEVNRLVNEGMASDSRLTVTALIAKCGKVVFQGVKSVVDVGGGTGATARALARAFPDLKITVMDLPHVVAEAPKNVNDVVQFVAGDMFHHIPPADAVFLKWIFHCWSDEESVKILRRCREAIPEKGGKVIIVDMVVDPVNNRDEEYFRTQLFTDLIIMLHTPGKERDEQQWKKIFTEAGFSRFTSARNFFASRKCYTLLSL</sequence>
<dbReference type="Gene3D" id="3.40.50.150">
    <property type="entry name" value="Vaccinia Virus protein VP39"/>
    <property type="match status" value="1"/>
</dbReference>
<dbReference type="FunFam" id="1.10.10.10:FF:000213">
    <property type="entry name" value="Coniferyl alcohol 9-O-methyltransferase"/>
    <property type="match status" value="1"/>
</dbReference>
<keyword evidence="2" id="KW-0808">Transferase</keyword>
<keyword evidence="8" id="KW-1185">Reference proteome</keyword>
<dbReference type="SUPFAM" id="SSF46785">
    <property type="entry name" value="Winged helix' DNA-binding domain"/>
    <property type="match status" value="1"/>
</dbReference>
<dbReference type="FunFam" id="3.40.50.150:FF:000057">
    <property type="entry name" value="O-methyltransferase ZRP4"/>
    <property type="match status" value="1"/>
</dbReference>
<dbReference type="PANTHER" id="PTHR11746">
    <property type="entry name" value="O-METHYLTRANSFERASE"/>
    <property type="match status" value="1"/>
</dbReference>
<comment type="caution">
    <text evidence="7">The sequence shown here is derived from an EMBL/GenBank/DDBJ whole genome shotgun (WGS) entry which is preliminary data.</text>
</comment>
<dbReference type="InterPro" id="IPR001077">
    <property type="entry name" value="COMT_C"/>
</dbReference>
<keyword evidence="1" id="KW-0489">Methyltransferase</keyword>
<evidence type="ECO:0000313" key="7">
    <source>
        <dbReference type="EMBL" id="KAG9453490.1"/>
    </source>
</evidence>
<evidence type="ECO:0000313" key="8">
    <source>
        <dbReference type="Proteomes" id="UP000825729"/>
    </source>
</evidence>
<evidence type="ECO:0000256" key="3">
    <source>
        <dbReference type="ARBA" id="ARBA00022691"/>
    </source>
</evidence>
<dbReference type="SUPFAM" id="SSF53335">
    <property type="entry name" value="S-adenosyl-L-methionine-dependent methyltransferases"/>
    <property type="match status" value="1"/>
</dbReference>
<dbReference type="Pfam" id="PF00891">
    <property type="entry name" value="Methyltransf_2"/>
    <property type="match status" value="1"/>
</dbReference>
<name>A0AAV7EZD3_ARIFI</name>
<dbReference type="AlphaFoldDB" id="A0AAV7EZD3"/>
<dbReference type="EMBL" id="JAINDJ010000003">
    <property type="protein sequence ID" value="KAG9453490.1"/>
    <property type="molecule type" value="Genomic_DNA"/>
</dbReference>
<protein>
    <submittedName>
        <fullName evidence="7">Uncharacterized protein</fullName>
    </submittedName>
</protein>
<evidence type="ECO:0000256" key="1">
    <source>
        <dbReference type="ARBA" id="ARBA00022603"/>
    </source>
</evidence>
<evidence type="ECO:0000256" key="2">
    <source>
        <dbReference type="ARBA" id="ARBA00022679"/>
    </source>
</evidence>
<evidence type="ECO:0000259" key="6">
    <source>
        <dbReference type="Pfam" id="PF08100"/>
    </source>
</evidence>
<dbReference type="InterPro" id="IPR036388">
    <property type="entry name" value="WH-like_DNA-bd_sf"/>
</dbReference>
<dbReference type="CDD" id="cd02440">
    <property type="entry name" value="AdoMet_MTases"/>
    <property type="match status" value="1"/>
</dbReference>
<dbReference type="InterPro" id="IPR012967">
    <property type="entry name" value="COMT_dimerisation"/>
</dbReference>
<dbReference type="Gene3D" id="1.10.10.10">
    <property type="entry name" value="Winged helix-like DNA-binding domain superfamily/Winged helix DNA-binding domain"/>
    <property type="match status" value="1"/>
</dbReference>
<gene>
    <name evidence="7" type="ORF">H6P81_006394</name>
</gene>
<evidence type="ECO:0000256" key="4">
    <source>
        <dbReference type="PIRSR" id="PIRSR005739-1"/>
    </source>
</evidence>
<dbReference type="GO" id="GO:0046983">
    <property type="term" value="F:protein dimerization activity"/>
    <property type="evidence" value="ECO:0007669"/>
    <property type="project" value="InterPro"/>
</dbReference>
<dbReference type="InterPro" id="IPR036390">
    <property type="entry name" value="WH_DNA-bd_sf"/>
</dbReference>
<feature type="active site" description="Proton acceptor" evidence="4">
    <location>
        <position position="275"/>
    </location>
</feature>
<dbReference type="InterPro" id="IPR016461">
    <property type="entry name" value="COMT-like"/>
</dbReference>
<evidence type="ECO:0000259" key="5">
    <source>
        <dbReference type="Pfam" id="PF00891"/>
    </source>
</evidence>
<feature type="domain" description="O-methyltransferase C-terminal" evidence="5">
    <location>
        <begin position="140"/>
        <end position="352"/>
    </location>
</feature>
<organism evidence="7 8">
    <name type="scientific">Aristolochia fimbriata</name>
    <name type="common">White veined hardy Dutchman's pipe vine</name>
    <dbReference type="NCBI Taxonomy" id="158543"/>
    <lineage>
        <taxon>Eukaryota</taxon>
        <taxon>Viridiplantae</taxon>
        <taxon>Streptophyta</taxon>
        <taxon>Embryophyta</taxon>
        <taxon>Tracheophyta</taxon>
        <taxon>Spermatophyta</taxon>
        <taxon>Magnoliopsida</taxon>
        <taxon>Magnoliidae</taxon>
        <taxon>Piperales</taxon>
        <taxon>Aristolochiaceae</taxon>
        <taxon>Aristolochia</taxon>
    </lineage>
</organism>